<dbReference type="Proteomes" id="UP001499915">
    <property type="component" value="Unassembled WGS sequence"/>
</dbReference>
<dbReference type="SUPFAM" id="SSF51735">
    <property type="entry name" value="NAD(P)-binding Rossmann-fold domains"/>
    <property type="match status" value="1"/>
</dbReference>
<dbReference type="PANTHER" id="PTHR43612">
    <property type="entry name" value="TRIFUNCTIONAL ENZYME SUBUNIT ALPHA"/>
    <property type="match status" value="1"/>
</dbReference>
<dbReference type="InterPro" id="IPR050136">
    <property type="entry name" value="FA_oxidation_alpha_subunit"/>
</dbReference>
<keyword evidence="6" id="KW-0442">Lipid degradation</keyword>
<accession>A0ABN1I736</accession>
<dbReference type="InterPro" id="IPR006108">
    <property type="entry name" value="3HC_DH_C"/>
</dbReference>
<dbReference type="NCBIfam" id="NF008727">
    <property type="entry name" value="PRK11730.1"/>
    <property type="match status" value="1"/>
</dbReference>
<dbReference type="InterPro" id="IPR008927">
    <property type="entry name" value="6-PGluconate_DH-like_C_sf"/>
</dbReference>
<keyword evidence="10" id="KW-0456">Lyase</keyword>
<keyword evidence="8" id="KW-0520">NAD</keyword>
<evidence type="ECO:0000256" key="1">
    <source>
        <dbReference type="ARBA" id="ARBA00005005"/>
    </source>
</evidence>
<evidence type="ECO:0000256" key="7">
    <source>
        <dbReference type="ARBA" id="ARBA00023002"/>
    </source>
</evidence>
<dbReference type="EMBL" id="BAAAET010000002">
    <property type="protein sequence ID" value="GAA0693901.1"/>
    <property type="molecule type" value="Genomic_DNA"/>
</dbReference>
<dbReference type="InterPro" id="IPR006176">
    <property type="entry name" value="3-OHacyl-CoA_DH_NAD-bd"/>
</dbReference>
<evidence type="ECO:0000256" key="11">
    <source>
        <dbReference type="ARBA" id="ARBA00023268"/>
    </source>
</evidence>
<dbReference type="InterPro" id="IPR001753">
    <property type="entry name" value="Enoyl-CoA_hydra/iso"/>
</dbReference>
<dbReference type="PANTHER" id="PTHR43612:SF3">
    <property type="entry name" value="TRIFUNCTIONAL ENZYME SUBUNIT ALPHA, MITOCHONDRIAL"/>
    <property type="match status" value="1"/>
</dbReference>
<protein>
    <recommendedName>
        <fullName evidence="4">enoyl-CoA hydratase</fullName>
        <ecNumber evidence="4">4.2.1.17</ecNumber>
    </recommendedName>
</protein>
<evidence type="ECO:0000256" key="9">
    <source>
        <dbReference type="ARBA" id="ARBA00023098"/>
    </source>
</evidence>
<evidence type="ECO:0000256" key="8">
    <source>
        <dbReference type="ARBA" id="ARBA00023027"/>
    </source>
</evidence>
<keyword evidence="7" id="KW-0560">Oxidoreductase</keyword>
<dbReference type="EC" id="4.2.1.17" evidence="4"/>
<dbReference type="SUPFAM" id="SSF48179">
    <property type="entry name" value="6-phosphogluconate dehydrogenase C-terminal domain-like"/>
    <property type="match status" value="2"/>
</dbReference>
<dbReference type="Gene3D" id="3.40.50.720">
    <property type="entry name" value="NAD(P)-binding Rossmann-like Domain"/>
    <property type="match status" value="1"/>
</dbReference>
<comment type="pathway">
    <text evidence="1">Lipid metabolism; fatty acid beta-oxidation.</text>
</comment>
<dbReference type="Pfam" id="PF02737">
    <property type="entry name" value="3HCDH_N"/>
    <property type="match status" value="1"/>
</dbReference>
<comment type="similarity">
    <text evidence="3">In the N-terminal section; belongs to the enoyl-CoA hydratase/isomerase family.</text>
</comment>
<sequence>MFAGTTITLQRRGAGIVELRFDAASASVNTFNTETLGELKTVLDLLTAASDIRGCLITSGKPMFIVGADITEFQHHFRRDAAELKAWVLASQALFNQLENLPFPTLAAINGMALGGGFELALAADVRVLADDTRVGLPEVGLGICPGWGGTVRLSRLLGAEAALDWMLDGKPRNAAKALAAGAVDQVASADQLYEQALATLQRLIDGEIDYRPYRQRKQSPVSQEPLEHDALQAGAAQLHKKLDTRYPAAGAILDSVVRHINLPFTQALEIEADCFVELARGDVAASLVGLFMNDQLLKKQARHWCKQANPVKQAAVLGAGIMGGGIAYQSASSGIPIRMKDIRTEALDLGFDAATRLLDKQVERGRLDESGKAKVLAGITPSLDYNGFDQVDLVVEAVVENPAIKASVLAEVEQQLPADAVLASNTSTISIDQLARGLERPQQLCGMHFFNPVHQMPLVEVIRGSQTSDATIARTVAYATALGKTPIVVNDCPGFLVNRILFPYFNGFNRLLLDGVDFQRIDRVMEAFGWPMGPGYLADVVGIDTMVHADQVLQAGFPERMLHDGEVIMEGLLAAGCLGQKNGQGFYLYGVDDNGRRFKEPNGQARELQAACRQAPVEVSDAEIIERLMVPLCLEAVRCLEDGIVGSAAEVDMGLVLGLGFPRFRGGPLRHIQTLGLEVFCEQADRHLGQGELNRVTDELRQRAAESRPFYA</sequence>
<comment type="similarity">
    <text evidence="2">In the central section; belongs to the 3-hydroxyacyl-CoA dehydrogenase family.</text>
</comment>
<comment type="caution">
    <text evidence="16">The sequence shown here is derived from an EMBL/GenBank/DDBJ whole genome shotgun (WGS) entry which is preliminary data.</text>
</comment>
<evidence type="ECO:0000256" key="4">
    <source>
        <dbReference type="ARBA" id="ARBA00012076"/>
    </source>
</evidence>
<evidence type="ECO:0000256" key="3">
    <source>
        <dbReference type="ARBA" id="ARBA00008750"/>
    </source>
</evidence>
<keyword evidence="11" id="KW-0511">Multifunctional enzyme</keyword>
<name>A0ABN1I736_9GAMM</name>
<dbReference type="Gene3D" id="3.90.226.10">
    <property type="entry name" value="2-enoyl-CoA Hydratase, Chain A, domain 1"/>
    <property type="match status" value="1"/>
</dbReference>
<evidence type="ECO:0000256" key="5">
    <source>
        <dbReference type="ARBA" id="ARBA00022832"/>
    </source>
</evidence>
<dbReference type="InterPro" id="IPR036291">
    <property type="entry name" value="NAD(P)-bd_dom_sf"/>
</dbReference>
<evidence type="ECO:0000256" key="2">
    <source>
        <dbReference type="ARBA" id="ARBA00007005"/>
    </source>
</evidence>
<evidence type="ECO:0000259" key="14">
    <source>
        <dbReference type="Pfam" id="PF00725"/>
    </source>
</evidence>
<proteinExistence type="inferred from homology"/>
<dbReference type="InterPro" id="IPR029045">
    <property type="entry name" value="ClpP/crotonase-like_dom_sf"/>
</dbReference>
<dbReference type="SUPFAM" id="SSF52096">
    <property type="entry name" value="ClpP/crotonase"/>
    <property type="match status" value="1"/>
</dbReference>
<keyword evidence="9" id="KW-0443">Lipid metabolism</keyword>
<dbReference type="Pfam" id="PF00725">
    <property type="entry name" value="3HCDH"/>
    <property type="match status" value="1"/>
</dbReference>
<evidence type="ECO:0000256" key="12">
    <source>
        <dbReference type="ARBA" id="ARBA00049556"/>
    </source>
</evidence>
<evidence type="ECO:0000256" key="13">
    <source>
        <dbReference type="RuleBase" id="RU003707"/>
    </source>
</evidence>
<feature type="domain" description="3-hydroxyacyl-CoA dehydrogenase C-terminal" evidence="14">
    <location>
        <begin position="495"/>
        <end position="590"/>
    </location>
</feature>
<evidence type="ECO:0000313" key="17">
    <source>
        <dbReference type="Proteomes" id="UP001499915"/>
    </source>
</evidence>
<evidence type="ECO:0000256" key="6">
    <source>
        <dbReference type="ARBA" id="ARBA00022963"/>
    </source>
</evidence>
<reference evidence="16 17" key="1">
    <citation type="journal article" date="2019" name="Int. J. Syst. Evol. Microbiol.">
        <title>The Global Catalogue of Microorganisms (GCM) 10K type strain sequencing project: providing services to taxonomists for standard genome sequencing and annotation.</title>
        <authorList>
            <consortium name="The Broad Institute Genomics Platform"/>
            <consortium name="The Broad Institute Genome Sequencing Center for Infectious Disease"/>
            <person name="Wu L."/>
            <person name="Ma J."/>
        </authorList>
    </citation>
    <scope>NUCLEOTIDE SEQUENCE [LARGE SCALE GENOMIC DNA]</scope>
    <source>
        <strain evidence="16 17">JCM 15134</strain>
    </source>
</reference>
<dbReference type="PROSITE" id="PS00166">
    <property type="entry name" value="ENOYL_COA_HYDRATASE"/>
    <property type="match status" value="1"/>
</dbReference>
<evidence type="ECO:0000256" key="10">
    <source>
        <dbReference type="ARBA" id="ARBA00023239"/>
    </source>
</evidence>
<comment type="catalytic activity">
    <reaction evidence="12">
        <text>a (3S)-3-hydroxyacyl-CoA + NAD(+) = a 3-oxoacyl-CoA + NADH + H(+)</text>
        <dbReference type="Rhea" id="RHEA:22432"/>
        <dbReference type="ChEBI" id="CHEBI:15378"/>
        <dbReference type="ChEBI" id="CHEBI:57318"/>
        <dbReference type="ChEBI" id="CHEBI:57540"/>
        <dbReference type="ChEBI" id="CHEBI:57945"/>
        <dbReference type="ChEBI" id="CHEBI:90726"/>
        <dbReference type="EC" id="1.1.1.35"/>
    </reaction>
</comment>
<dbReference type="RefSeq" id="WP_343805759.1">
    <property type="nucleotide sequence ID" value="NZ_BAAAET010000002.1"/>
</dbReference>
<comment type="similarity">
    <text evidence="13">Belongs to the enoyl-CoA hydratase/isomerase family.</text>
</comment>
<dbReference type="CDD" id="cd06558">
    <property type="entry name" value="crotonase-like"/>
    <property type="match status" value="1"/>
</dbReference>
<gene>
    <name evidence="16" type="primary">fadB_2</name>
    <name evidence="16" type="ORF">GCM10009104_21650</name>
</gene>
<evidence type="ECO:0000259" key="15">
    <source>
        <dbReference type="Pfam" id="PF02737"/>
    </source>
</evidence>
<organism evidence="16 17">
    <name type="scientific">Marinobacterium maritimum</name>
    <dbReference type="NCBI Taxonomy" id="500162"/>
    <lineage>
        <taxon>Bacteria</taxon>
        <taxon>Pseudomonadati</taxon>
        <taxon>Pseudomonadota</taxon>
        <taxon>Gammaproteobacteria</taxon>
        <taxon>Oceanospirillales</taxon>
        <taxon>Oceanospirillaceae</taxon>
        <taxon>Marinobacterium</taxon>
    </lineage>
</organism>
<dbReference type="InterPro" id="IPR018376">
    <property type="entry name" value="Enoyl-CoA_hyd/isom_CS"/>
</dbReference>
<dbReference type="Pfam" id="PF00378">
    <property type="entry name" value="ECH_1"/>
    <property type="match status" value="1"/>
</dbReference>
<dbReference type="PROSITE" id="PS00067">
    <property type="entry name" value="3HCDH"/>
    <property type="match status" value="1"/>
</dbReference>
<evidence type="ECO:0000313" key="16">
    <source>
        <dbReference type="EMBL" id="GAA0693901.1"/>
    </source>
</evidence>
<dbReference type="InterPro" id="IPR006180">
    <property type="entry name" value="3-OHacyl-CoA_DH_CS"/>
</dbReference>
<dbReference type="Gene3D" id="1.10.1040.50">
    <property type="match status" value="1"/>
</dbReference>
<feature type="domain" description="3-hydroxyacyl-CoA dehydrogenase NAD binding" evidence="15">
    <location>
        <begin position="315"/>
        <end position="493"/>
    </location>
</feature>
<keyword evidence="17" id="KW-1185">Reference proteome</keyword>
<keyword evidence="5" id="KW-0276">Fatty acid metabolism</keyword>